<dbReference type="EMBL" id="LBOV01000001">
    <property type="protein sequence ID" value="KKP44671.1"/>
    <property type="molecule type" value="Genomic_DNA"/>
</dbReference>
<evidence type="ECO:0000256" key="2">
    <source>
        <dbReference type="SAM" id="Phobius"/>
    </source>
</evidence>
<feature type="domain" description="DZANK-type" evidence="3">
    <location>
        <begin position="103"/>
        <end position="146"/>
    </location>
</feature>
<evidence type="ECO:0000313" key="5">
    <source>
        <dbReference type="Proteomes" id="UP000034302"/>
    </source>
</evidence>
<reference evidence="4 5" key="1">
    <citation type="journal article" date="2015" name="Nature">
        <title>rRNA introns, odd ribosomes, and small enigmatic genomes across a large radiation of phyla.</title>
        <authorList>
            <person name="Brown C.T."/>
            <person name="Hug L.A."/>
            <person name="Thomas B.C."/>
            <person name="Sharon I."/>
            <person name="Castelle C.J."/>
            <person name="Singh A."/>
            <person name="Wilkins M.J."/>
            <person name="Williams K.H."/>
            <person name="Banfield J.F."/>
        </authorList>
    </citation>
    <scope>NUCLEOTIDE SEQUENCE [LARGE SCALE GENOMIC DNA]</scope>
</reference>
<dbReference type="AlphaFoldDB" id="A0A0G0A0F8"/>
<accession>A0A0G0A0F8</accession>
<organism evidence="4 5">
    <name type="scientific">candidate division WS6 bacterium GW2011_GWC1_33_20</name>
    <dbReference type="NCBI Taxonomy" id="1619089"/>
    <lineage>
        <taxon>Bacteria</taxon>
        <taxon>Candidatus Dojkabacteria</taxon>
    </lineage>
</organism>
<keyword evidence="2" id="KW-1133">Transmembrane helix</keyword>
<evidence type="ECO:0000313" key="4">
    <source>
        <dbReference type="EMBL" id="KKP44671.1"/>
    </source>
</evidence>
<keyword evidence="2" id="KW-0812">Transmembrane</keyword>
<sequence length="248" mass="28398">MENFILGFFDFVGNLNFDMLGTFLSFVLVIFWLVLIGWVWIDSGERTSKKSIRITYLLLVIILNIPGLIIYLIIRPSETIEEIYWADLERRYLKFETSELGDCPKCGSQLFPGFVFCTNCGFEIKKKCPSCGMLINKDHKHCEYCGTQVRERAVGEEQYPNAQVMEQQVLASKEHATQTVESKRTKYKTGSSFAVKLGSGILALLDTTKTKLNSKTKAVEIEQVIVNKDSEQTNKGKKKKKNKKKKRR</sequence>
<comment type="caution">
    <text evidence="4">The sequence shown here is derived from an EMBL/GenBank/DDBJ whole genome shotgun (WGS) entry which is preliminary data.</text>
</comment>
<dbReference type="Pfam" id="PF12773">
    <property type="entry name" value="DZR"/>
    <property type="match status" value="1"/>
</dbReference>
<evidence type="ECO:0000256" key="1">
    <source>
        <dbReference type="SAM" id="MobiDB-lite"/>
    </source>
</evidence>
<name>A0A0G0A0F8_9BACT</name>
<evidence type="ECO:0000259" key="3">
    <source>
        <dbReference type="Pfam" id="PF12773"/>
    </source>
</evidence>
<feature type="region of interest" description="Disordered" evidence="1">
    <location>
        <begin position="225"/>
        <end position="248"/>
    </location>
</feature>
<dbReference type="Proteomes" id="UP000034302">
    <property type="component" value="Unassembled WGS sequence"/>
</dbReference>
<feature type="transmembrane region" description="Helical" evidence="2">
    <location>
        <begin position="53"/>
        <end position="74"/>
    </location>
</feature>
<protein>
    <recommendedName>
        <fullName evidence="3">DZANK-type domain-containing protein</fullName>
    </recommendedName>
</protein>
<keyword evidence="2" id="KW-0472">Membrane</keyword>
<gene>
    <name evidence="4" type="ORF">UR34_C0001G0017</name>
</gene>
<proteinExistence type="predicted"/>
<feature type="compositionally biased region" description="Basic residues" evidence="1">
    <location>
        <begin position="235"/>
        <end position="248"/>
    </location>
</feature>
<dbReference type="InterPro" id="IPR025874">
    <property type="entry name" value="DZR"/>
</dbReference>
<feature type="transmembrane region" description="Helical" evidence="2">
    <location>
        <begin position="20"/>
        <end position="41"/>
    </location>
</feature>